<comment type="caution">
    <text evidence="2">The sequence shown here is derived from an EMBL/GenBank/DDBJ whole genome shotgun (WGS) entry which is preliminary data.</text>
</comment>
<evidence type="ECO:0000313" key="3">
    <source>
        <dbReference type="Proteomes" id="UP000827721"/>
    </source>
</evidence>
<dbReference type="EMBL" id="JAFEMO010000012">
    <property type="protein sequence ID" value="KAH7554618.1"/>
    <property type="molecule type" value="Genomic_DNA"/>
</dbReference>
<gene>
    <name evidence="2" type="ORF">JRO89_XS12G0248700</name>
</gene>
<evidence type="ECO:0000256" key="1">
    <source>
        <dbReference type="SAM" id="MobiDB-lite"/>
    </source>
</evidence>
<feature type="compositionally biased region" description="Basic residues" evidence="1">
    <location>
        <begin position="28"/>
        <end position="39"/>
    </location>
</feature>
<dbReference type="Proteomes" id="UP000827721">
    <property type="component" value="Unassembled WGS sequence"/>
</dbReference>
<proteinExistence type="predicted"/>
<sequence>MEKKNIHHLNRKDNKKVKGEKREAQKNKVPKAVKKRKKINGQSSQDKVEERELNQLDSHRDEATPPNKETALPVQKTGVTKQPPPPPPSNPLHNIPKDSEIYVAKRNEALRNYEILVELEKRLSPVFSKRPYVNN</sequence>
<feature type="compositionally biased region" description="Basic and acidic residues" evidence="1">
    <location>
        <begin position="46"/>
        <end position="63"/>
    </location>
</feature>
<protein>
    <submittedName>
        <fullName evidence="2">Uncharacterized protein</fullName>
    </submittedName>
</protein>
<evidence type="ECO:0000313" key="2">
    <source>
        <dbReference type="EMBL" id="KAH7554618.1"/>
    </source>
</evidence>
<accession>A0ABQ8HDM9</accession>
<feature type="compositionally biased region" description="Basic residues" evidence="1">
    <location>
        <begin position="1"/>
        <end position="15"/>
    </location>
</feature>
<reference evidence="2 3" key="1">
    <citation type="submission" date="2021-02" db="EMBL/GenBank/DDBJ databases">
        <title>Plant Genome Project.</title>
        <authorList>
            <person name="Zhang R.-G."/>
        </authorList>
    </citation>
    <scope>NUCLEOTIDE SEQUENCE [LARGE SCALE GENOMIC DNA]</scope>
    <source>
        <tissue evidence="2">Leaves</tissue>
    </source>
</reference>
<feature type="compositionally biased region" description="Basic and acidic residues" evidence="1">
    <location>
        <begin position="16"/>
        <end position="26"/>
    </location>
</feature>
<name>A0ABQ8HDM9_9ROSI</name>
<organism evidence="2 3">
    <name type="scientific">Xanthoceras sorbifolium</name>
    <dbReference type="NCBI Taxonomy" id="99658"/>
    <lineage>
        <taxon>Eukaryota</taxon>
        <taxon>Viridiplantae</taxon>
        <taxon>Streptophyta</taxon>
        <taxon>Embryophyta</taxon>
        <taxon>Tracheophyta</taxon>
        <taxon>Spermatophyta</taxon>
        <taxon>Magnoliopsida</taxon>
        <taxon>eudicotyledons</taxon>
        <taxon>Gunneridae</taxon>
        <taxon>Pentapetalae</taxon>
        <taxon>rosids</taxon>
        <taxon>malvids</taxon>
        <taxon>Sapindales</taxon>
        <taxon>Sapindaceae</taxon>
        <taxon>Xanthoceroideae</taxon>
        <taxon>Xanthoceras</taxon>
    </lineage>
</organism>
<feature type="region of interest" description="Disordered" evidence="1">
    <location>
        <begin position="1"/>
        <end position="98"/>
    </location>
</feature>
<keyword evidence="3" id="KW-1185">Reference proteome</keyword>